<accession>A0A0L6VBF3</accession>
<dbReference type="EMBL" id="LAVV01006845">
    <property type="protein sequence ID" value="KNZ58044.1"/>
    <property type="molecule type" value="Genomic_DNA"/>
</dbReference>
<evidence type="ECO:0000313" key="2">
    <source>
        <dbReference type="EMBL" id="KNZ58044.1"/>
    </source>
</evidence>
<reference evidence="2 3" key="1">
    <citation type="submission" date="2015-08" db="EMBL/GenBank/DDBJ databases">
        <title>Next Generation Sequencing and Analysis of the Genome of Puccinia sorghi L Schw, the Causal Agent of Maize Common Rust.</title>
        <authorList>
            <person name="Rochi L."/>
            <person name="Burguener G."/>
            <person name="Darino M."/>
            <person name="Turjanski A."/>
            <person name="Kreff E."/>
            <person name="Dieguez M.J."/>
            <person name="Sacco F."/>
        </authorList>
    </citation>
    <scope>NUCLEOTIDE SEQUENCE [LARGE SCALE GENOMIC DNA]</scope>
    <source>
        <strain evidence="2 3">RO10H11247</strain>
    </source>
</reference>
<comment type="caution">
    <text evidence="2">The sequence shown here is derived from an EMBL/GenBank/DDBJ whole genome shotgun (WGS) entry which is preliminary data.</text>
</comment>
<keyword evidence="3" id="KW-1185">Reference proteome</keyword>
<keyword evidence="1" id="KW-1133">Transmembrane helix</keyword>
<name>A0A0L6VBF3_9BASI</name>
<proteinExistence type="predicted"/>
<feature type="transmembrane region" description="Helical" evidence="1">
    <location>
        <begin position="20"/>
        <end position="41"/>
    </location>
</feature>
<feature type="transmembrane region" description="Helical" evidence="1">
    <location>
        <begin position="182"/>
        <end position="207"/>
    </location>
</feature>
<evidence type="ECO:0000313" key="3">
    <source>
        <dbReference type="Proteomes" id="UP000037035"/>
    </source>
</evidence>
<keyword evidence="1" id="KW-0472">Membrane</keyword>
<sequence>MPQVFSYLIYLIFSPTLQCAPPQIFVIFVPFLLFFFFFFWCKLTSRHSTPFIIKRKHRTRRQIIKVNPCCVIKKIKQYPEHNRIFFLSFVPDVYIKAAVKQIKLAQLPAMTSDIRLLNGLNSAASFQQSFWCYSHLSPRVIQPSFDAQLLCKLHSDCSKTSTHTNRWILDGSLAGACQLSQFFWCCFCGGILYCVFLTGALCFSFEWNIFFWCKCCNWVGRLYTSRETHAIIDFNCKFMTGYFGWTQNILYDGTHQTVYNGPIIQINPQIYCIQLFIQIGGGQTGPNFYLANNTQILYLKQINAIKYILVCHHPPCLPYIQTFTNSKKMLQKSATCLNLKIYICKIVFQHGNHPFWMCDLLGVGCRTNLWYTNGGCGSNFLKCGLFLH</sequence>
<gene>
    <name evidence="2" type="ORF">VP01_2006g1</name>
</gene>
<dbReference type="VEuPathDB" id="FungiDB:VP01_2006g1"/>
<keyword evidence="1" id="KW-0812">Transmembrane</keyword>
<dbReference type="Proteomes" id="UP000037035">
    <property type="component" value="Unassembled WGS sequence"/>
</dbReference>
<protein>
    <submittedName>
        <fullName evidence="2">Putative signal peptide protein</fullName>
    </submittedName>
</protein>
<organism evidence="2 3">
    <name type="scientific">Puccinia sorghi</name>
    <dbReference type="NCBI Taxonomy" id="27349"/>
    <lineage>
        <taxon>Eukaryota</taxon>
        <taxon>Fungi</taxon>
        <taxon>Dikarya</taxon>
        <taxon>Basidiomycota</taxon>
        <taxon>Pucciniomycotina</taxon>
        <taxon>Pucciniomycetes</taxon>
        <taxon>Pucciniales</taxon>
        <taxon>Pucciniaceae</taxon>
        <taxon>Puccinia</taxon>
    </lineage>
</organism>
<dbReference type="AlphaFoldDB" id="A0A0L6VBF3"/>
<evidence type="ECO:0000256" key="1">
    <source>
        <dbReference type="SAM" id="Phobius"/>
    </source>
</evidence>